<name>A0A1V4JSH2_PATFA</name>
<organism evidence="2 3">
    <name type="scientific">Patagioenas fasciata monilis</name>
    <dbReference type="NCBI Taxonomy" id="372326"/>
    <lineage>
        <taxon>Eukaryota</taxon>
        <taxon>Metazoa</taxon>
        <taxon>Chordata</taxon>
        <taxon>Craniata</taxon>
        <taxon>Vertebrata</taxon>
        <taxon>Euteleostomi</taxon>
        <taxon>Archelosauria</taxon>
        <taxon>Archosauria</taxon>
        <taxon>Dinosauria</taxon>
        <taxon>Saurischia</taxon>
        <taxon>Theropoda</taxon>
        <taxon>Coelurosauria</taxon>
        <taxon>Aves</taxon>
        <taxon>Neognathae</taxon>
        <taxon>Neoaves</taxon>
        <taxon>Columbimorphae</taxon>
        <taxon>Columbiformes</taxon>
        <taxon>Columbidae</taxon>
        <taxon>Patagioenas</taxon>
    </lineage>
</organism>
<protein>
    <submittedName>
        <fullName evidence="2">Uncharacterized protein</fullName>
    </submittedName>
</protein>
<sequence length="66" mass="7377">MALGSQEQKHGFEYACERVPQRTGGVWKPEDYGVKSREFRSSETCRRGGEDDRSTTGKVVIPGEVT</sequence>
<feature type="region of interest" description="Disordered" evidence="1">
    <location>
        <begin position="43"/>
        <end position="66"/>
    </location>
</feature>
<evidence type="ECO:0000313" key="3">
    <source>
        <dbReference type="Proteomes" id="UP000190648"/>
    </source>
</evidence>
<accession>A0A1V4JSH2</accession>
<reference evidence="2 3" key="1">
    <citation type="submission" date="2016-02" db="EMBL/GenBank/DDBJ databases">
        <title>Band-tailed pigeon sequencing and assembly.</title>
        <authorList>
            <person name="Soares A.E."/>
            <person name="Novak B.J."/>
            <person name="Rice E.S."/>
            <person name="O'Connell B."/>
            <person name="Chang D."/>
            <person name="Weber S."/>
            <person name="Shapiro B."/>
        </authorList>
    </citation>
    <scope>NUCLEOTIDE SEQUENCE [LARGE SCALE GENOMIC DNA]</scope>
    <source>
        <strain evidence="2">BTP2013</strain>
        <tissue evidence="2">Blood</tissue>
    </source>
</reference>
<proteinExistence type="predicted"/>
<evidence type="ECO:0000313" key="2">
    <source>
        <dbReference type="EMBL" id="OPJ75149.1"/>
    </source>
</evidence>
<feature type="compositionally biased region" description="Basic and acidic residues" evidence="1">
    <location>
        <begin position="43"/>
        <end position="55"/>
    </location>
</feature>
<dbReference type="Proteomes" id="UP000190648">
    <property type="component" value="Unassembled WGS sequence"/>
</dbReference>
<evidence type="ECO:0000256" key="1">
    <source>
        <dbReference type="SAM" id="MobiDB-lite"/>
    </source>
</evidence>
<dbReference type="EMBL" id="LSYS01006629">
    <property type="protein sequence ID" value="OPJ75149.1"/>
    <property type="molecule type" value="Genomic_DNA"/>
</dbReference>
<dbReference type="AlphaFoldDB" id="A0A1V4JSH2"/>
<keyword evidence="3" id="KW-1185">Reference proteome</keyword>
<comment type="caution">
    <text evidence="2">The sequence shown here is derived from an EMBL/GenBank/DDBJ whole genome shotgun (WGS) entry which is preliminary data.</text>
</comment>
<gene>
    <name evidence="2" type="ORF">AV530_018579</name>
</gene>